<feature type="transmembrane region" description="Helical" evidence="2">
    <location>
        <begin position="225"/>
        <end position="242"/>
    </location>
</feature>
<feature type="transmembrane region" description="Helical" evidence="2">
    <location>
        <begin position="470"/>
        <end position="492"/>
    </location>
</feature>
<dbReference type="OrthoDB" id="3778510at2"/>
<gene>
    <name evidence="3" type="ORF">SAMN05443668_105592</name>
</gene>
<dbReference type="AlphaFoldDB" id="A0A1M7QXV7"/>
<feature type="transmembrane region" description="Helical" evidence="2">
    <location>
        <begin position="301"/>
        <end position="318"/>
    </location>
</feature>
<evidence type="ECO:0000256" key="1">
    <source>
        <dbReference type="SAM" id="MobiDB-lite"/>
    </source>
</evidence>
<evidence type="ECO:0008006" key="5">
    <source>
        <dbReference type="Google" id="ProtNLM"/>
    </source>
</evidence>
<dbReference type="RefSeq" id="WP_073259120.1">
    <property type="nucleotide sequence ID" value="NZ_FRCS01000005.1"/>
</dbReference>
<keyword evidence="4" id="KW-1185">Reference proteome</keyword>
<dbReference type="EMBL" id="FRCS01000005">
    <property type="protein sequence ID" value="SHN36933.1"/>
    <property type="molecule type" value="Genomic_DNA"/>
</dbReference>
<keyword evidence="2" id="KW-0472">Membrane</keyword>
<dbReference type="Proteomes" id="UP000184440">
    <property type="component" value="Unassembled WGS sequence"/>
</dbReference>
<name>A0A1M7QXV7_9ACTN</name>
<protein>
    <recommendedName>
        <fullName evidence="5">4-amino-4-deoxy-L-arabinose transferase</fullName>
    </recommendedName>
</protein>
<reference evidence="3 4" key="1">
    <citation type="submission" date="2016-11" db="EMBL/GenBank/DDBJ databases">
        <authorList>
            <person name="Jaros S."/>
            <person name="Januszkiewicz K."/>
            <person name="Wedrychowicz H."/>
        </authorList>
    </citation>
    <scope>NUCLEOTIDE SEQUENCE [LARGE SCALE GENOMIC DNA]</scope>
    <source>
        <strain evidence="3 4">DSM 46144</strain>
    </source>
</reference>
<dbReference type="STRING" id="134849.SAMN05443668_105592"/>
<evidence type="ECO:0000313" key="4">
    <source>
        <dbReference type="Proteomes" id="UP000184440"/>
    </source>
</evidence>
<feature type="region of interest" description="Disordered" evidence="1">
    <location>
        <begin position="1"/>
        <end position="25"/>
    </location>
</feature>
<keyword evidence="2" id="KW-1133">Transmembrane helix</keyword>
<sequence>MPGAAGSSAGAAAAAPGAARTGPGAAASSAASAASAAAAARTASAPASAKEAAKAARAATTAATTAAATATAAAPAGTDGTSETATAAPSRRFVDAAAITLIVTELLIRAWAAWGGYFSLDDFTFARLAAEKGLGSDLLLTPYNSHFMPGAYLMVWAETTIAPLDYRLVAGVDLGLMAVSYLLTWLLIRRLAGPRLVALVPLAIALFSPITLPATLWWAVSINQLAMLIAIPGALLAQLAYLRTGKARYGAIAVVTAALALPFYEKAALVVPLVFVFTVILQPQSDLPDRFKAALFRFKRQWFAFAVVGVVYAGVYLTRPLDRRGESAVDLGGLLGNAATNSVPAGLLGGPWSWKAIGAVDASANPPVALRIISVVIILAVVALTVYRRPLAWQAWVLLGGTLVFDVLVLAVGRLQLGSGAAMEYRYFTDLVPIAAVALTLALVGPPAWAATWAQRTGIEWPPVLGGTRLALSNANALVLPLVVALFVSSLVSTVKYSNRWHDNPAKDYVATAEKSIRAMGRRVDLYNGAVPEKVAWGVLNPTNFPTRLMAPLDLPINADPETSKDLYVLDPTGQLSHARVTSARAPAGTTKNCGYRVSGKRFPIFLDKELFNWWWYAELRYTAQETTPAVFNSANTRGKQITFEKGTHTLWVKVQGPAAWVTFDNVPKSAGVCLSYLAVGVADPGEPATP</sequence>
<feature type="transmembrane region" description="Helical" evidence="2">
    <location>
        <begin position="249"/>
        <end position="281"/>
    </location>
</feature>
<proteinExistence type="predicted"/>
<feature type="transmembrane region" description="Helical" evidence="2">
    <location>
        <begin position="393"/>
        <end position="415"/>
    </location>
</feature>
<evidence type="ECO:0000256" key="2">
    <source>
        <dbReference type="SAM" id="Phobius"/>
    </source>
</evidence>
<organism evidence="3 4">
    <name type="scientific">Cryptosporangium aurantiacum</name>
    <dbReference type="NCBI Taxonomy" id="134849"/>
    <lineage>
        <taxon>Bacteria</taxon>
        <taxon>Bacillati</taxon>
        <taxon>Actinomycetota</taxon>
        <taxon>Actinomycetes</taxon>
        <taxon>Cryptosporangiales</taxon>
        <taxon>Cryptosporangiaceae</taxon>
        <taxon>Cryptosporangium</taxon>
    </lineage>
</organism>
<feature type="transmembrane region" description="Helical" evidence="2">
    <location>
        <begin position="368"/>
        <end position="387"/>
    </location>
</feature>
<feature type="transmembrane region" description="Helical" evidence="2">
    <location>
        <begin position="427"/>
        <end position="450"/>
    </location>
</feature>
<feature type="transmembrane region" description="Helical" evidence="2">
    <location>
        <begin position="168"/>
        <end position="188"/>
    </location>
</feature>
<evidence type="ECO:0000313" key="3">
    <source>
        <dbReference type="EMBL" id="SHN36933.1"/>
    </source>
</evidence>
<keyword evidence="2" id="KW-0812">Transmembrane</keyword>
<accession>A0A1M7QXV7</accession>
<feature type="transmembrane region" description="Helical" evidence="2">
    <location>
        <begin position="195"/>
        <end position="219"/>
    </location>
</feature>